<keyword evidence="5 7" id="KW-1133">Transmembrane helix</keyword>
<feature type="transmembrane region" description="Helical" evidence="7">
    <location>
        <begin position="80"/>
        <end position="98"/>
    </location>
</feature>
<comment type="subcellular location">
    <subcellularLocation>
        <location evidence="1">Cell membrane</location>
        <topology evidence="1">Multi-pass membrane protein</topology>
    </subcellularLocation>
</comment>
<protein>
    <submittedName>
        <fullName evidence="8">Chromate transporter</fullName>
    </submittedName>
</protein>
<sequence>MSDDGDVLLQLAIGFAAISMIAVGGGIAVVPEMNRLVVDVHGWMSDARFAQLFALAQAAPGPNVLVVGLIGWQVAGLPGMLVATLAVTGPSGFFAFGFSKLRGKLAGARWLRIIEKGLVPIAVGLIFSSGIILAQGAARPAGPGTAISLLTLGLTVFSTLFVWLTDRSPLWVLAVGAVAGALLL</sequence>
<feature type="transmembrane region" description="Helical" evidence="7">
    <location>
        <begin position="144"/>
        <end position="164"/>
    </location>
</feature>
<feature type="transmembrane region" description="Helical" evidence="7">
    <location>
        <begin position="118"/>
        <end position="138"/>
    </location>
</feature>
<reference evidence="8 9" key="1">
    <citation type="submission" date="2016-10" db="EMBL/GenBank/DDBJ databases">
        <authorList>
            <person name="de Groot N.N."/>
        </authorList>
    </citation>
    <scope>NUCLEOTIDE SEQUENCE [LARGE SCALE GENOMIC DNA]</scope>
    <source>
        <strain evidence="8 9">DSM 19981</strain>
    </source>
</reference>
<feature type="transmembrane region" description="Helical" evidence="7">
    <location>
        <begin position="12"/>
        <end position="31"/>
    </location>
</feature>
<evidence type="ECO:0000313" key="8">
    <source>
        <dbReference type="EMBL" id="SFL06616.1"/>
    </source>
</evidence>
<evidence type="ECO:0000256" key="4">
    <source>
        <dbReference type="ARBA" id="ARBA00022692"/>
    </source>
</evidence>
<dbReference type="RefSeq" id="WP_092962973.1">
    <property type="nucleotide sequence ID" value="NZ_FOSQ01000017.1"/>
</dbReference>
<dbReference type="AlphaFoldDB" id="A0A1I4EQ61"/>
<dbReference type="Pfam" id="PF02417">
    <property type="entry name" value="Chromate_transp"/>
    <property type="match status" value="1"/>
</dbReference>
<dbReference type="PANTHER" id="PTHR43663:SF1">
    <property type="entry name" value="CHROMATE TRANSPORTER"/>
    <property type="match status" value="1"/>
</dbReference>
<accession>A0A1I4EQ61</accession>
<evidence type="ECO:0000256" key="1">
    <source>
        <dbReference type="ARBA" id="ARBA00004651"/>
    </source>
</evidence>
<dbReference type="InterPro" id="IPR003370">
    <property type="entry name" value="Chromate_transpt"/>
</dbReference>
<dbReference type="GO" id="GO:0015109">
    <property type="term" value="F:chromate transmembrane transporter activity"/>
    <property type="evidence" value="ECO:0007669"/>
    <property type="project" value="InterPro"/>
</dbReference>
<evidence type="ECO:0000313" key="9">
    <source>
        <dbReference type="Proteomes" id="UP000199473"/>
    </source>
</evidence>
<comment type="similarity">
    <text evidence="2">Belongs to the chromate ion transporter (CHR) (TC 2.A.51) family.</text>
</comment>
<evidence type="ECO:0000256" key="5">
    <source>
        <dbReference type="ARBA" id="ARBA00022989"/>
    </source>
</evidence>
<name>A0A1I4EQ61_9PROT</name>
<dbReference type="EMBL" id="FOSQ01000017">
    <property type="protein sequence ID" value="SFL06616.1"/>
    <property type="molecule type" value="Genomic_DNA"/>
</dbReference>
<dbReference type="InterPro" id="IPR052518">
    <property type="entry name" value="CHR_Transporter"/>
</dbReference>
<organism evidence="8 9">
    <name type="scientific">Falsiroseomonas stagni DSM 19981</name>
    <dbReference type="NCBI Taxonomy" id="1123062"/>
    <lineage>
        <taxon>Bacteria</taxon>
        <taxon>Pseudomonadati</taxon>
        <taxon>Pseudomonadota</taxon>
        <taxon>Alphaproteobacteria</taxon>
        <taxon>Acetobacterales</taxon>
        <taxon>Roseomonadaceae</taxon>
        <taxon>Falsiroseomonas</taxon>
    </lineage>
</organism>
<dbReference type="STRING" id="1123062.SAMN02745775_11727"/>
<dbReference type="GO" id="GO:0005886">
    <property type="term" value="C:plasma membrane"/>
    <property type="evidence" value="ECO:0007669"/>
    <property type="project" value="UniProtKB-SubCell"/>
</dbReference>
<keyword evidence="4 7" id="KW-0812">Transmembrane</keyword>
<keyword evidence="6 7" id="KW-0472">Membrane</keyword>
<dbReference type="PANTHER" id="PTHR43663">
    <property type="entry name" value="CHROMATE TRANSPORT PROTEIN-RELATED"/>
    <property type="match status" value="1"/>
</dbReference>
<gene>
    <name evidence="8" type="ORF">SAMN02745775_11727</name>
</gene>
<keyword evidence="9" id="KW-1185">Reference proteome</keyword>
<proteinExistence type="inferred from homology"/>
<evidence type="ECO:0000256" key="7">
    <source>
        <dbReference type="SAM" id="Phobius"/>
    </source>
</evidence>
<keyword evidence="3" id="KW-1003">Cell membrane</keyword>
<dbReference type="Proteomes" id="UP000199473">
    <property type="component" value="Unassembled WGS sequence"/>
</dbReference>
<evidence type="ECO:0000256" key="2">
    <source>
        <dbReference type="ARBA" id="ARBA00005262"/>
    </source>
</evidence>
<dbReference type="OrthoDB" id="556585at2"/>
<evidence type="ECO:0000256" key="6">
    <source>
        <dbReference type="ARBA" id="ARBA00023136"/>
    </source>
</evidence>
<evidence type="ECO:0000256" key="3">
    <source>
        <dbReference type="ARBA" id="ARBA00022475"/>
    </source>
</evidence>